<comment type="similarity">
    <text evidence="1">Belongs to the Bcl-2 family.</text>
</comment>
<dbReference type="PROSITE" id="PS01258">
    <property type="entry name" value="BH2"/>
    <property type="match status" value="1"/>
</dbReference>
<dbReference type="InterPro" id="IPR002475">
    <property type="entry name" value="Bcl2-like"/>
</dbReference>
<dbReference type="SUPFAM" id="SSF56854">
    <property type="entry name" value="Bcl-2 inhibitors of programmed cell death"/>
    <property type="match status" value="1"/>
</dbReference>
<dbReference type="InterPro" id="IPR020726">
    <property type="entry name" value="Bcl2_BH2_motif_CS"/>
</dbReference>
<evidence type="ECO:0000256" key="2">
    <source>
        <dbReference type="ARBA" id="ARBA00022553"/>
    </source>
</evidence>
<feature type="compositionally biased region" description="Basic and acidic residues" evidence="4">
    <location>
        <begin position="62"/>
        <end position="74"/>
    </location>
</feature>
<dbReference type="AlphaFoldDB" id="A0A7L0JZW5"/>
<feature type="non-terminal residue" evidence="5">
    <location>
        <position position="1"/>
    </location>
</feature>
<evidence type="ECO:0000256" key="3">
    <source>
        <dbReference type="ARBA" id="ARBA00022703"/>
    </source>
</evidence>
<name>A0A7L0JZW5_CHATO</name>
<dbReference type="PANTHER" id="PTHR14965">
    <property type="entry name" value="SI:CH73-248E21.1"/>
    <property type="match status" value="1"/>
</dbReference>
<keyword evidence="3" id="KW-0053">Apoptosis</keyword>
<feature type="region of interest" description="Disordered" evidence="4">
    <location>
        <begin position="185"/>
        <end position="204"/>
    </location>
</feature>
<dbReference type="Gene3D" id="1.10.437.10">
    <property type="entry name" value="Blc2-like"/>
    <property type="match status" value="1"/>
</dbReference>
<dbReference type="InterPro" id="IPR036834">
    <property type="entry name" value="Bcl-2-like_sf"/>
</dbReference>
<accession>A0A7L0JZW5</accession>
<sequence length="328" mass="37418">GAEMSSPNDASMEEIPLEDSERDSVEYKILMAYAQRRLSASRYSKLLKNETNVPKSSPLIRSEVESHHQRDKDGSSQTSELQHGMREQQSKKQPKQKYLSRYCLPFPCGRAKQEKPQKTSVPRSRMADFSTFDTSTESLRKSCQYQTGEKADVDHIADKLAKLVTSRPQPPPSDVTFKMLRSQSLEQDGRDTAEGNEGEGNDEEKTIQTIVALLRKSGDQLEEKFKKDKTFYQHFKDMLSYTFFERVTDTFLEDVSADSTNETEGQLQCTKVAFALEVATRLTAVDNHPMNLIMGFGSKYLKEHFSPWIRDQGGWEKALNSLDQEEVE</sequence>
<comment type="caution">
    <text evidence="5">The sequence shown here is derived from an EMBL/GenBank/DDBJ whole genome shotgun (WGS) entry which is preliminary data.</text>
</comment>
<keyword evidence="2" id="KW-0597">Phosphoprotein</keyword>
<dbReference type="GO" id="GO:0006915">
    <property type="term" value="P:apoptotic process"/>
    <property type="evidence" value="ECO:0007669"/>
    <property type="project" value="UniProtKB-KW"/>
</dbReference>
<dbReference type="Proteomes" id="UP000537522">
    <property type="component" value="Unassembled WGS sequence"/>
</dbReference>
<dbReference type="EMBL" id="VXAL01009880">
    <property type="protein sequence ID" value="NXK50235.1"/>
    <property type="molecule type" value="Genomic_DNA"/>
</dbReference>
<gene>
    <name evidence="5" type="primary">Bcl2l14_1</name>
    <name evidence="5" type="ORF">CHATOR_R03283</name>
</gene>
<evidence type="ECO:0000256" key="1">
    <source>
        <dbReference type="ARBA" id="ARBA00009458"/>
    </source>
</evidence>
<feature type="region of interest" description="Disordered" evidence="4">
    <location>
        <begin position="47"/>
        <end position="98"/>
    </location>
</feature>
<evidence type="ECO:0000313" key="5">
    <source>
        <dbReference type="EMBL" id="NXK50235.1"/>
    </source>
</evidence>
<evidence type="ECO:0000256" key="4">
    <source>
        <dbReference type="SAM" id="MobiDB-lite"/>
    </source>
</evidence>
<evidence type="ECO:0000313" key="6">
    <source>
        <dbReference type="Proteomes" id="UP000537522"/>
    </source>
</evidence>
<dbReference type="PANTHER" id="PTHR14965:SF1">
    <property type="entry name" value="APOPTOSIS FACILITATOR BCL-2-LIKE PROTEIN 14"/>
    <property type="match status" value="1"/>
</dbReference>
<dbReference type="GO" id="GO:2001236">
    <property type="term" value="P:regulation of extrinsic apoptotic signaling pathway"/>
    <property type="evidence" value="ECO:0007669"/>
    <property type="project" value="TreeGrafter"/>
</dbReference>
<feature type="region of interest" description="Disordered" evidence="4">
    <location>
        <begin position="1"/>
        <end position="21"/>
    </location>
</feature>
<feature type="compositionally biased region" description="Acidic residues" evidence="4">
    <location>
        <begin position="11"/>
        <end position="21"/>
    </location>
</feature>
<proteinExistence type="inferred from homology"/>
<feature type="non-terminal residue" evidence="5">
    <location>
        <position position="328"/>
    </location>
</feature>
<reference evidence="5 6" key="1">
    <citation type="submission" date="2019-09" db="EMBL/GenBank/DDBJ databases">
        <title>Bird 10,000 Genomes (B10K) Project - Family phase.</title>
        <authorList>
            <person name="Zhang G."/>
        </authorList>
    </citation>
    <scope>NUCLEOTIDE SEQUENCE [LARGE SCALE GENOMIC DNA]</scope>
    <source>
        <strain evidence="5">B10K-DU-011-36</strain>
        <tissue evidence="5">Muscle</tissue>
    </source>
</reference>
<protein>
    <submittedName>
        <fullName evidence="5">B2L14 protein</fullName>
    </submittedName>
</protein>
<organism evidence="5 6">
    <name type="scientific">Chauna torquata</name>
    <name type="common">Southern screamer</name>
    <dbReference type="NCBI Taxonomy" id="30388"/>
    <lineage>
        <taxon>Eukaryota</taxon>
        <taxon>Metazoa</taxon>
        <taxon>Chordata</taxon>
        <taxon>Craniata</taxon>
        <taxon>Vertebrata</taxon>
        <taxon>Euteleostomi</taxon>
        <taxon>Archelosauria</taxon>
        <taxon>Archosauria</taxon>
        <taxon>Dinosauria</taxon>
        <taxon>Saurischia</taxon>
        <taxon>Theropoda</taxon>
        <taxon>Coelurosauria</taxon>
        <taxon>Aves</taxon>
        <taxon>Neognathae</taxon>
        <taxon>Galloanserae</taxon>
        <taxon>Anseriformes</taxon>
        <taxon>Anhimidae</taxon>
        <taxon>Chauna</taxon>
    </lineage>
</organism>
<keyword evidence="6" id="KW-1185">Reference proteome</keyword>
<dbReference type="PROSITE" id="PS50062">
    <property type="entry name" value="BCL2_FAMILY"/>
    <property type="match status" value="1"/>
</dbReference>